<organism evidence="7 8">
    <name type="scientific">Novosphingobium aromaticivorans (strain ATCC 700278 / DSM 12444 / CCUG 56034 / CIP 105152 / NBRC 16084 / F199)</name>
    <dbReference type="NCBI Taxonomy" id="279238"/>
    <lineage>
        <taxon>Bacteria</taxon>
        <taxon>Pseudomonadati</taxon>
        <taxon>Pseudomonadota</taxon>
        <taxon>Alphaproteobacteria</taxon>
        <taxon>Sphingomonadales</taxon>
        <taxon>Sphingomonadaceae</taxon>
        <taxon>Novosphingobium</taxon>
    </lineage>
</organism>
<name>Q2GAG9_NOVAD</name>
<evidence type="ECO:0000256" key="2">
    <source>
        <dbReference type="ARBA" id="ARBA00022723"/>
    </source>
</evidence>
<reference evidence="8" key="1">
    <citation type="submission" date="2006-01" db="EMBL/GenBank/DDBJ databases">
        <title>Complete sequence of Novosphingobium aromaticivorans DSM 12444.</title>
        <authorList>
            <consortium name="US DOE Joint Genome Institute"/>
            <person name="Copeland A."/>
            <person name="Lucas S."/>
            <person name="Lapidus A."/>
            <person name="Barry K."/>
            <person name="Detter J.C."/>
            <person name="Glavina T."/>
            <person name="Hammon N."/>
            <person name="Israni S."/>
            <person name="Pitluck S."/>
            <person name="Chain P."/>
            <person name="Malfatti S."/>
            <person name="Shin M."/>
            <person name="Vergez L."/>
            <person name="Schmutz J."/>
            <person name="Larimer F."/>
            <person name="Land M."/>
            <person name="Kyrpides N."/>
            <person name="Ivanova N."/>
            <person name="Fredrickson J."/>
            <person name="Balkwill D."/>
            <person name="Romine M.F."/>
            <person name="Richardson P."/>
        </authorList>
    </citation>
    <scope>NUCLEOTIDE SEQUENCE [LARGE SCALE GENOMIC DNA]</scope>
    <source>
        <strain evidence="8">ATCC 700278 / DSM 12444 / CCUG 56034 / CIP 105152 / NBRC 16084 / F199</strain>
    </source>
</reference>
<evidence type="ECO:0000256" key="5">
    <source>
        <dbReference type="ARBA" id="ARBA00023014"/>
    </source>
</evidence>
<dbReference type="PROSITE" id="PS51296">
    <property type="entry name" value="RIESKE"/>
    <property type="match status" value="1"/>
</dbReference>
<dbReference type="AlphaFoldDB" id="Q2GAG9"/>
<protein>
    <submittedName>
        <fullName evidence="7">Rieske (2Fe-2S) protein</fullName>
    </submittedName>
</protein>
<keyword evidence="3" id="KW-0560">Oxidoreductase</keyword>
<dbReference type="EMBL" id="CP000248">
    <property type="protein sequence ID" value="ABD25154.1"/>
    <property type="molecule type" value="Genomic_DNA"/>
</dbReference>
<dbReference type="PANTHER" id="PTHR21266">
    <property type="entry name" value="IRON-SULFUR DOMAIN CONTAINING PROTEIN"/>
    <property type="match status" value="1"/>
</dbReference>
<dbReference type="GO" id="GO:0051537">
    <property type="term" value="F:2 iron, 2 sulfur cluster binding"/>
    <property type="evidence" value="ECO:0007669"/>
    <property type="project" value="UniProtKB-KW"/>
</dbReference>
<evidence type="ECO:0000256" key="3">
    <source>
        <dbReference type="ARBA" id="ARBA00023002"/>
    </source>
</evidence>
<dbReference type="PANTHER" id="PTHR21266:SF60">
    <property type="entry name" value="3-KETOSTEROID-9-ALPHA-MONOOXYGENASE, OXYGENASE COMPONENT"/>
    <property type="match status" value="1"/>
</dbReference>
<keyword evidence="8" id="KW-1185">Reference proteome</keyword>
<sequence>MSVFLRNAWYMACWSHEVPEGGFLARRLLDKPWVIWRKADGTPVIMADRCPHRFVPLSRGQRDGDMMRCGYHGLAFSSSGGCVHNPFTDEALPLARVEVLPVVEKHTGLWFWPGDADRADPALIPDFGFLDVERPLHRGHLKMDAGYELVTDNLMDLSHAEFIHRDSFGVNGSLLTCGQHEVVQDEGGAIWNNWTMPDSEPPSWAVAMLPEGARTDQWLHMRWNAPSCLALFLGLARSGTDRKDMVVPPMADPHILTPETVTSTHYFYTHEPTPEAHALLEKAFLEEDHPMLHAQQEAMGSADFWDLRPVVLPSDAGAIRVRRRMMQLRRAEAGLEEEAAA</sequence>
<dbReference type="InterPro" id="IPR017941">
    <property type="entry name" value="Rieske_2Fe-2S"/>
</dbReference>
<feature type="domain" description="Rieske" evidence="6">
    <location>
        <begin position="9"/>
        <end position="111"/>
    </location>
</feature>
<dbReference type="GO" id="GO:0046872">
    <property type="term" value="F:metal ion binding"/>
    <property type="evidence" value="ECO:0007669"/>
    <property type="project" value="UniProtKB-KW"/>
</dbReference>
<keyword evidence="2" id="KW-0479">Metal-binding</keyword>
<dbReference type="InterPro" id="IPR036922">
    <property type="entry name" value="Rieske_2Fe-2S_sf"/>
</dbReference>
<evidence type="ECO:0000313" key="8">
    <source>
        <dbReference type="Proteomes" id="UP000009134"/>
    </source>
</evidence>
<dbReference type="RefSeq" id="WP_011444368.1">
    <property type="nucleotide sequence ID" value="NC_007794.1"/>
</dbReference>
<accession>Q2GAG9</accession>
<keyword evidence="1" id="KW-0001">2Fe-2S</keyword>
<proteinExistence type="predicted"/>
<evidence type="ECO:0000259" key="6">
    <source>
        <dbReference type="PROSITE" id="PS51296"/>
    </source>
</evidence>
<dbReference type="STRING" id="279238.Saro_0707"/>
<dbReference type="GO" id="GO:0016491">
    <property type="term" value="F:oxidoreductase activity"/>
    <property type="evidence" value="ECO:0007669"/>
    <property type="project" value="UniProtKB-KW"/>
</dbReference>
<dbReference type="InterPro" id="IPR044043">
    <property type="entry name" value="VanA_C_cat"/>
</dbReference>
<dbReference type="Proteomes" id="UP000009134">
    <property type="component" value="Chromosome"/>
</dbReference>
<dbReference type="KEGG" id="nar:Saro_0707"/>
<keyword evidence="5" id="KW-0411">Iron-sulfur</keyword>
<evidence type="ECO:0000256" key="4">
    <source>
        <dbReference type="ARBA" id="ARBA00023004"/>
    </source>
</evidence>
<dbReference type="Pfam" id="PF19112">
    <property type="entry name" value="VanA_C"/>
    <property type="match status" value="1"/>
</dbReference>
<dbReference type="DNASU" id="3918531"/>
<dbReference type="eggNOG" id="COG4638">
    <property type="taxonomic scope" value="Bacteria"/>
</dbReference>
<dbReference type="Gene3D" id="3.90.380.10">
    <property type="entry name" value="Naphthalene 1,2-dioxygenase Alpha Subunit, Chain A, domain 1"/>
    <property type="match status" value="1"/>
</dbReference>
<dbReference type="SUPFAM" id="SSF55961">
    <property type="entry name" value="Bet v1-like"/>
    <property type="match status" value="1"/>
</dbReference>
<dbReference type="SUPFAM" id="SSF50022">
    <property type="entry name" value="ISP domain"/>
    <property type="match status" value="1"/>
</dbReference>
<evidence type="ECO:0000313" key="7">
    <source>
        <dbReference type="EMBL" id="ABD25154.1"/>
    </source>
</evidence>
<evidence type="ECO:0000256" key="1">
    <source>
        <dbReference type="ARBA" id="ARBA00022714"/>
    </source>
</evidence>
<dbReference type="HOGENOM" id="CLU_039484_0_0_5"/>
<dbReference type="InterPro" id="IPR050584">
    <property type="entry name" value="Cholesterol_7-desaturase"/>
</dbReference>
<gene>
    <name evidence="7" type="ordered locus">Saro_0707</name>
</gene>
<dbReference type="Pfam" id="PF00355">
    <property type="entry name" value="Rieske"/>
    <property type="match status" value="1"/>
</dbReference>
<keyword evidence="4" id="KW-0408">Iron</keyword>
<dbReference type="Gene3D" id="2.102.10.10">
    <property type="entry name" value="Rieske [2Fe-2S] iron-sulphur domain"/>
    <property type="match status" value="1"/>
</dbReference>